<accession>A0A2S0MGW8</accession>
<organism evidence="1 2">
    <name type="scientific">Ottowia oryzae</name>
    <dbReference type="NCBI Taxonomy" id="2109914"/>
    <lineage>
        <taxon>Bacteria</taxon>
        <taxon>Pseudomonadati</taxon>
        <taxon>Pseudomonadota</taxon>
        <taxon>Betaproteobacteria</taxon>
        <taxon>Burkholderiales</taxon>
        <taxon>Comamonadaceae</taxon>
        <taxon>Ottowia</taxon>
    </lineage>
</organism>
<reference evidence="1 2" key="1">
    <citation type="submission" date="2018-03" db="EMBL/GenBank/DDBJ databases">
        <title>Genome sequencing of Ottowia sp.</title>
        <authorList>
            <person name="Kim S.-J."/>
            <person name="Heo J."/>
            <person name="Kwon S.-W."/>
        </authorList>
    </citation>
    <scope>NUCLEOTIDE SEQUENCE [LARGE SCALE GENOMIC DNA]</scope>
    <source>
        <strain evidence="1 2">KADR8-3</strain>
    </source>
</reference>
<keyword evidence="2" id="KW-1185">Reference proteome</keyword>
<dbReference type="KEGG" id="otk:C6570_13160"/>
<dbReference type="Proteomes" id="UP000239709">
    <property type="component" value="Chromosome"/>
</dbReference>
<dbReference type="AlphaFoldDB" id="A0A2S0MGW8"/>
<evidence type="ECO:0000313" key="1">
    <source>
        <dbReference type="EMBL" id="AVO35076.1"/>
    </source>
</evidence>
<name>A0A2S0MGW8_9BURK</name>
<dbReference type="EMBL" id="CP027666">
    <property type="protein sequence ID" value="AVO35076.1"/>
    <property type="molecule type" value="Genomic_DNA"/>
</dbReference>
<proteinExistence type="predicted"/>
<evidence type="ECO:0000313" key="2">
    <source>
        <dbReference type="Proteomes" id="UP000239709"/>
    </source>
</evidence>
<gene>
    <name evidence="1" type="ORF">C6570_13160</name>
</gene>
<sequence length="65" mass="6859">MAGGASFGAHSLRAPHRVAGKTNSVGRYNAEFMNALACFHRTLPTPSVGSLAALRSRITTTTKKD</sequence>
<protein>
    <submittedName>
        <fullName evidence="1">Uncharacterized protein</fullName>
    </submittedName>
</protein>